<dbReference type="OMA" id="TSIIWFF"/>
<reference evidence="2 3" key="1">
    <citation type="submission" date="2019-04" db="EMBL/GenBank/DDBJ databases">
        <title>Complete genome sequence of Arthrobacter sp. ZXY-2 associated with effective atrazine degradation and salt adaptation.</title>
        <authorList>
            <person name="Zhao X."/>
        </authorList>
    </citation>
    <scope>NUCLEOTIDE SEQUENCE [LARGE SCALE GENOMIC DNA]</scope>
    <source>
        <strain evidence="3">ZP60</strain>
    </source>
</reference>
<dbReference type="PANTHER" id="PTHR37692">
    <property type="entry name" value="HYPOTHETICAL MEMBRANE SPANNING PROTEIN"/>
    <property type="match status" value="1"/>
</dbReference>
<evidence type="ECO:0000313" key="2">
    <source>
        <dbReference type="EMBL" id="QCD66629.1"/>
    </source>
</evidence>
<sequence length="188" mass="20326">MERLVRERTEVLTALLTIVSLALVFGAVLRVGPATALPAAPDAVLAAIPHANAAISATAIGTIVVGVRAVKRGDVRRHKRLMATTFALFVGFLALYLYRVSLLGPTGFPESAPAWVETYVYFPVLAVHILLAIVCIPLVYYALLLAYSYPVAELPDTPHPRVGRAAAGLWLISFALGIVVYVLLYWLF</sequence>
<dbReference type="KEGG" id="halz:E5139_13615"/>
<accession>A0A4D6KIQ7</accession>
<dbReference type="GeneID" id="42179997"/>
<dbReference type="InterPro" id="IPR007352">
    <property type="entry name" value="DUF420"/>
</dbReference>
<gene>
    <name evidence="2" type="ORF">E5139_13615</name>
</gene>
<dbReference type="GO" id="GO:0016020">
    <property type="term" value="C:membrane"/>
    <property type="evidence" value="ECO:0007669"/>
    <property type="project" value="InterPro"/>
</dbReference>
<dbReference type="Proteomes" id="UP000297053">
    <property type="component" value="Chromosome"/>
</dbReference>
<feature type="transmembrane region" description="Helical" evidence="1">
    <location>
        <begin position="81"/>
        <end position="99"/>
    </location>
</feature>
<feature type="transmembrane region" description="Helical" evidence="1">
    <location>
        <begin position="12"/>
        <end position="31"/>
    </location>
</feature>
<feature type="transmembrane region" description="Helical" evidence="1">
    <location>
        <begin position="119"/>
        <end position="144"/>
    </location>
</feature>
<dbReference type="Gene3D" id="1.20.120.80">
    <property type="entry name" value="Cytochrome c oxidase, subunit III, four-helix bundle"/>
    <property type="match status" value="1"/>
</dbReference>
<reference evidence="2 3" key="2">
    <citation type="submission" date="2019-04" db="EMBL/GenBank/DDBJ databases">
        <authorList>
            <person name="Yang S."/>
            <person name="Wei W."/>
        </authorList>
    </citation>
    <scope>NUCLEOTIDE SEQUENCE [LARGE SCALE GENOMIC DNA]</scope>
    <source>
        <strain evidence="3">ZP60</strain>
    </source>
</reference>
<evidence type="ECO:0000313" key="3">
    <source>
        <dbReference type="Proteomes" id="UP000297053"/>
    </source>
</evidence>
<dbReference type="GO" id="GO:0022904">
    <property type="term" value="P:respiratory electron transport chain"/>
    <property type="evidence" value="ECO:0007669"/>
    <property type="project" value="InterPro"/>
</dbReference>
<dbReference type="PANTHER" id="PTHR37692:SF1">
    <property type="entry name" value="DUF420 DOMAIN-CONTAINING PROTEIN"/>
    <property type="match status" value="1"/>
</dbReference>
<evidence type="ECO:0000256" key="1">
    <source>
        <dbReference type="SAM" id="Phobius"/>
    </source>
</evidence>
<keyword evidence="1" id="KW-0472">Membrane</keyword>
<dbReference type="RefSeq" id="WP_015763049.1">
    <property type="nucleotide sequence ID" value="NZ_CP039375.1"/>
</dbReference>
<dbReference type="Pfam" id="PF04238">
    <property type="entry name" value="DUF420"/>
    <property type="match status" value="1"/>
</dbReference>
<protein>
    <submittedName>
        <fullName evidence="2">DUF420 domain-containing protein</fullName>
    </submittedName>
</protein>
<dbReference type="InterPro" id="IPR013833">
    <property type="entry name" value="Cyt_c_oxidase_su3_a-hlx"/>
</dbReference>
<dbReference type="EMBL" id="CP039375">
    <property type="protein sequence ID" value="QCD66629.1"/>
    <property type="molecule type" value="Genomic_DNA"/>
</dbReference>
<feature type="transmembrane region" description="Helical" evidence="1">
    <location>
        <begin position="165"/>
        <end position="187"/>
    </location>
</feature>
<name>A0A4D6KIQ7_9EURY</name>
<organism evidence="2 3">
    <name type="scientific">Halomicrobium mukohataei</name>
    <dbReference type="NCBI Taxonomy" id="57705"/>
    <lineage>
        <taxon>Archaea</taxon>
        <taxon>Methanobacteriati</taxon>
        <taxon>Methanobacteriota</taxon>
        <taxon>Stenosarchaea group</taxon>
        <taxon>Halobacteria</taxon>
        <taxon>Halobacteriales</taxon>
        <taxon>Haloarculaceae</taxon>
        <taxon>Halomicrobium</taxon>
    </lineage>
</organism>
<keyword evidence="1" id="KW-1133">Transmembrane helix</keyword>
<dbReference type="AlphaFoldDB" id="A0A4D6KIQ7"/>
<keyword evidence="1" id="KW-0812">Transmembrane</keyword>
<dbReference type="GO" id="GO:0004129">
    <property type="term" value="F:cytochrome-c oxidase activity"/>
    <property type="evidence" value="ECO:0007669"/>
    <property type="project" value="InterPro"/>
</dbReference>
<proteinExistence type="predicted"/>
<feature type="transmembrane region" description="Helical" evidence="1">
    <location>
        <begin position="43"/>
        <end position="69"/>
    </location>
</feature>